<dbReference type="RefSeq" id="XP_003064907.1">
    <property type="nucleotide sequence ID" value="XM_003064861.1"/>
</dbReference>
<dbReference type="KEGG" id="mpp:MICPUCDRAFT_66071"/>
<accession>C1NAG9</accession>
<keyword evidence="1" id="KW-0812">Transmembrane</keyword>
<name>C1NAG9_MICPC</name>
<dbReference type="OrthoDB" id="503245at2759"/>
<feature type="transmembrane region" description="Helical" evidence="1">
    <location>
        <begin position="20"/>
        <end position="39"/>
    </location>
</feature>
<dbReference type="Proteomes" id="UP000001876">
    <property type="component" value="Unassembled WGS sequence"/>
</dbReference>
<evidence type="ECO:0000256" key="1">
    <source>
        <dbReference type="SAM" id="Phobius"/>
    </source>
</evidence>
<keyword evidence="1" id="KW-1133">Transmembrane helix</keyword>
<organism evidence="3">
    <name type="scientific">Micromonas pusilla (strain CCMP1545)</name>
    <name type="common">Picoplanktonic green alga</name>
    <dbReference type="NCBI Taxonomy" id="564608"/>
    <lineage>
        <taxon>Eukaryota</taxon>
        <taxon>Viridiplantae</taxon>
        <taxon>Chlorophyta</taxon>
        <taxon>Mamiellophyceae</taxon>
        <taxon>Mamiellales</taxon>
        <taxon>Mamiellaceae</taxon>
        <taxon>Micromonas</taxon>
    </lineage>
</organism>
<gene>
    <name evidence="2" type="ORF">MICPUCDRAFT_66071</name>
</gene>
<sequence length="393" mass="44649">MANENRQGCRGRRKKRTRNVRTILYTLLTCALGWFLTYVSSHASERGFRARKLPRGKCKTFVFSETARGNSALFFRHGTLKCTGEKFGRLGNRLMIITNMINFAEKNCCNVLVDEDVVPGWNPAPLFLRQVSLCDLAHTEKMTCTPKSRFDWFFQGLDPPNFLPVQLGDCALQSLKTYFKIDERSALGEQCPTSPHAVLHVRAGDIVAGTYDSISGTYHPSPGVHPDYWVYPTSYYTSAIREIRRQSDKKIYVICENMDNPSCEFFAKISGVYTNIEFRVGRALLDDLHILLCASEVATSFGSFQLIFGLSEKIEKLHTFVLEEPPDKKCLTHLSSSFYSNLFVPQAVFHWITDSAERKSFSQAVKPWHNTALQRHIIDANRSITTCSSRILL</sequence>
<dbReference type="EMBL" id="GG663753">
    <property type="protein sequence ID" value="EEH50887.1"/>
    <property type="molecule type" value="Genomic_DNA"/>
</dbReference>
<keyword evidence="1" id="KW-0472">Membrane</keyword>
<reference evidence="2 3" key="1">
    <citation type="journal article" date="2009" name="Science">
        <title>Green evolution and dynamic adaptations revealed by genomes of the marine picoeukaryotes Micromonas.</title>
        <authorList>
            <person name="Worden A.Z."/>
            <person name="Lee J.H."/>
            <person name="Mock T."/>
            <person name="Rouze P."/>
            <person name="Simmons M.P."/>
            <person name="Aerts A.L."/>
            <person name="Allen A.E."/>
            <person name="Cuvelier M.L."/>
            <person name="Derelle E."/>
            <person name="Everett M.V."/>
            <person name="Foulon E."/>
            <person name="Grimwood J."/>
            <person name="Gundlach H."/>
            <person name="Henrissat B."/>
            <person name="Napoli C."/>
            <person name="McDonald S.M."/>
            <person name="Parker M.S."/>
            <person name="Rombauts S."/>
            <person name="Salamov A."/>
            <person name="Von Dassow P."/>
            <person name="Badger J.H."/>
            <person name="Coutinho P.M."/>
            <person name="Demir E."/>
            <person name="Dubchak I."/>
            <person name="Gentemann C."/>
            <person name="Eikrem W."/>
            <person name="Gready J.E."/>
            <person name="John U."/>
            <person name="Lanier W."/>
            <person name="Lindquist E.A."/>
            <person name="Lucas S."/>
            <person name="Mayer K.F."/>
            <person name="Moreau H."/>
            <person name="Not F."/>
            <person name="Otillar R."/>
            <person name="Panaud O."/>
            <person name="Pangilinan J."/>
            <person name="Paulsen I."/>
            <person name="Piegu B."/>
            <person name="Poliakov A."/>
            <person name="Robbens S."/>
            <person name="Schmutz J."/>
            <person name="Toulza E."/>
            <person name="Wyss T."/>
            <person name="Zelensky A."/>
            <person name="Zhou K."/>
            <person name="Armbrust E.V."/>
            <person name="Bhattacharya D."/>
            <person name="Goodenough U.W."/>
            <person name="Van de Peer Y."/>
            <person name="Grigoriev I.V."/>
        </authorList>
    </citation>
    <scope>NUCLEOTIDE SEQUENCE [LARGE SCALE GENOMIC DNA]</scope>
    <source>
        <strain evidence="2 3">CCMP1545</strain>
    </source>
</reference>
<proteinExistence type="predicted"/>
<dbReference type="GeneID" id="9690347"/>
<evidence type="ECO:0000313" key="2">
    <source>
        <dbReference type="EMBL" id="EEH50887.1"/>
    </source>
</evidence>
<dbReference type="AlphaFoldDB" id="C1NAG9"/>
<evidence type="ECO:0000313" key="3">
    <source>
        <dbReference type="Proteomes" id="UP000001876"/>
    </source>
</evidence>
<protein>
    <submittedName>
        <fullName evidence="2">Predicted protein</fullName>
    </submittedName>
</protein>
<keyword evidence="3" id="KW-1185">Reference proteome</keyword>